<dbReference type="SMART" id="SM00342">
    <property type="entry name" value="HTH_ARAC"/>
    <property type="match status" value="1"/>
</dbReference>
<dbReference type="EMBL" id="JBHUKR010000002">
    <property type="protein sequence ID" value="MFD2414911.1"/>
    <property type="molecule type" value="Genomic_DNA"/>
</dbReference>
<dbReference type="CDD" id="cd03137">
    <property type="entry name" value="GATase1_AraC_1"/>
    <property type="match status" value="1"/>
</dbReference>
<evidence type="ECO:0000313" key="4">
    <source>
        <dbReference type="EMBL" id="MFD2414911.1"/>
    </source>
</evidence>
<dbReference type="Pfam" id="PF01965">
    <property type="entry name" value="DJ-1_PfpI"/>
    <property type="match status" value="1"/>
</dbReference>
<protein>
    <submittedName>
        <fullName evidence="4">GlxA family transcriptional regulator</fullName>
    </submittedName>
</protein>
<keyword evidence="1" id="KW-0805">Transcription regulation</keyword>
<proteinExistence type="predicted"/>
<dbReference type="InterPro" id="IPR052158">
    <property type="entry name" value="INH-QAR"/>
</dbReference>
<sequence length="321" mass="34546">MSLHRVVVLLVGPVVAYDAVIPSQVLGLASGTDGRPLYDVRLASVGGQAVSTVHGYDLGSHGDQRLIDDADLVIVPGTHHPGIRREGHLPDDLRSALARRLPAARLASICTGAFVLAAAGILDGRAATTHWNFAGDFRRLFPKVALDPRVLYVDDGDVCTSAGLSAGIDLCLHLIRSEHGAQVANHVARHLVVPPWRDGGQAQFIDIPLPEKSGQSTSDVRAWASTHLAERITLQNLAGRARMSVRTFNRRFRAETGMTPGAWLTQQRTRAAQRMLETTDLSIEEVAVRAGFGTAASLRTHLRRSAGVSPATYRGTFRTAN</sequence>
<comment type="caution">
    <text evidence="4">The sequence shown here is derived from an EMBL/GenBank/DDBJ whole genome shotgun (WGS) entry which is preliminary data.</text>
</comment>
<dbReference type="InterPro" id="IPR009057">
    <property type="entry name" value="Homeodomain-like_sf"/>
</dbReference>
<dbReference type="RefSeq" id="WP_378260206.1">
    <property type="nucleotide sequence ID" value="NZ_JBHUKR010000002.1"/>
</dbReference>
<dbReference type="InterPro" id="IPR029062">
    <property type="entry name" value="Class_I_gatase-like"/>
</dbReference>
<evidence type="ECO:0000256" key="1">
    <source>
        <dbReference type="ARBA" id="ARBA00023015"/>
    </source>
</evidence>
<dbReference type="InterPro" id="IPR002818">
    <property type="entry name" value="DJ-1/PfpI"/>
</dbReference>
<dbReference type="SUPFAM" id="SSF46689">
    <property type="entry name" value="Homeodomain-like"/>
    <property type="match status" value="2"/>
</dbReference>
<dbReference type="SUPFAM" id="SSF52317">
    <property type="entry name" value="Class I glutamine amidotransferase-like"/>
    <property type="match status" value="1"/>
</dbReference>
<accession>A0ABW5FLL4</accession>
<dbReference type="PANTHER" id="PTHR43130">
    <property type="entry name" value="ARAC-FAMILY TRANSCRIPTIONAL REGULATOR"/>
    <property type="match status" value="1"/>
</dbReference>
<dbReference type="InterPro" id="IPR018060">
    <property type="entry name" value="HTH_AraC"/>
</dbReference>
<dbReference type="Pfam" id="PF12833">
    <property type="entry name" value="HTH_18"/>
    <property type="match status" value="1"/>
</dbReference>
<dbReference type="PANTHER" id="PTHR43130:SF3">
    <property type="entry name" value="HTH-TYPE TRANSCRIPTIONAL REGULATOR RV1931C"/>
    <property type="match status" value="1"/>
</dbReference>
<dbReference type="Gene3D" id="1.10.10.60">
    <property type="entry name" value="Homeodomain-like"/>
    <property type="match status" value="1"/>
</dbReference>
<name>A0ABW5FLL4_9PSEU</name>
<keyword evidence="2" id="KW-0804">Transcription</keyword>
<feature type="domain" description="HTH araC/xylS-type" evidence="3">
    <location>
        <begin position="218"/>
        <end position="316"/>
    </location>
</feature>
<keyword evidence="5" id="KW-1185">Reference proteome</keyword>
<organism evidence="4 5">
    <name type="scientific">Amycolatopsis pigmentata</name>
    <dbReference type="NCBI Taxonomy" id="450801"/>
    <lineage>
        <taxon>Bacteria</taxon>
        <taxon>Bacillati</taxon>
        <taxon>Actinomycetota</taxon>
        <taxon>Actinomycetes</taxon>
        <taxon>Pseudonocardiales</taxon>
        <taxon>Pseudonocardiaceae</taxon>
        <taxon>Amycolatopsis</taxon>
    </lineage>
</organism>
<evidence type="ECO:0000313" key="5">
    <source>
        <dbReference type="Proteomes" id="UP001597417"/>
    </source>
</evidence>
<dbReference type="Gene3D" id="3.40.50.880">
    <property type="match status" value="1"/>
</dbReference>
<evidence type="ECO:0000256" key="2">
    <source>
        <dbReference type="ARBA" id="ARBA00023163"/>
    </source>
</evidence>
<dbReference type="Proteomes" id="UP001597417">
    <property type="component" value="Unassembled WGS sequence"/>
</dbReference>
<evidence type="ECO:0000259" key="3">
    <source>
        <dbReference type="PROSITE" id="PS01124"/>
    </source>
</evidence>
<reference evidence="5" key="1">
    <citation type="journal article" date="2019" name="Int. J. Syst. Evol. Microbiol.">
        <title>The Global Catalogue of Microorganisms (GCM) 10K type strain sequencing project: providing services to taxonomists for standard genome sequencing and annotation.</title>
        <authorList>
            <consortium name="The Broad Institute Genomics Platform"/>
            <consortium name="The Broad Institute Genome Sequencing Center for Infectious Disease"/>
            <person name="Wu L."/>
            <person name="Ma J."/>
        </authorList>
    </citation>
    <scope>NUCLEOTIDE SEQUENCE [LARGE SCALE GENOMIC DNA]</scope>
    <source>
        <strain evidence="5">CGMCC 4.7645</strain>
    </source>
</reference>
<dbReference type="PROSITE" id="PS01124">
    <property type="entry name" value="HTH_ARAC_FAMILY_2"/>
    <property type="match status" value="1"/>
</dbReference>
<gene>
    <name evidence="4" type="ORF">ACFSXZ_01055</name>
</gene>